<dbReference type="InterPro" id="IPR052560">
    <property type="entry name" value="RdDP_mobile_element"/>
</dbReference>
<dbReference type="AlphaFoldDB" id="A0A8R2BAV2"/>
<protein>
    <recommendedName>
        <fullName evidence="1">Endonuclease/exonuclease/phosphatase domain-containing protein</fullName>
    </recommendedName>
</protein>
<dbReference type="Gene3D" id="3.60.10.10">
    <property type="entry name" value="Endonuclease/exonuclease/phosphatase"/>
    <property type="match status" value="1"/>
</dbReference>
<dbReference type="InterPro" id="IPR005135">
    <property type="entry name" value="Endo/exonuclease/phosphatase"/>
</dbReference>
<name>A0A8R2BAV2_ACYPI</name>
<keyword evidence="3" id="KW-1185">Reference proteome</keyword>
<feature type="domain" description="Endonuclease/exonuclease/phosphatase" evidence="1">
    <location>
        <begin position="37"/>
        <end position="150"/>
    </location>
</feature>
<evidence type="ECO:0000313" key="2">
    <source>
        <dbReference type="EnsemblMetazoa" id="XP_008189355.1"/>
    </source>
</evidence>
<dbReference type="GeneID" id="103311496"/>
<sequence length="230" mass="26424">MLSGQATFIKDTIDSENIPITSDLEAIATLVELQKLLYICNIYIPDRKIFTKQHLKDIIKQLPKPFVLLDDSDSRNTSWGCNHTDHRGQMVEELLEEETLILLNNNEPTRHNVSNGNFSAIDLTITSINSTTIFDWQVLPAYSDSDHYPIGIQYQNHLNEKKYSTKWNLKNPNWELFAEIIEFELNQNPLDLNPYGNQLEIDSIVRKFTGIIIEAANLSIGLKTHINIKK</sequence>
<accession>A0A8R2BAV2</accession>
<dbReference type="EnsemblMetazoa" id="XM_008191133.1">
    <property type="protein sequence ID" value="XP_008189355.1"/>
    <property type="gene ID" value="LOC103311496"/>
</dbReference>
<dbReference type="PANTHER" id="PTHR36688">
    <property type="entry name" value="ENDO/EXONUCLEASE/PHOSPHATASE DOMAIN-CONTAINING PROTEIN"/>
    <property type="match status" value="1"/>
</dbReference>
<dbReference type="InterPro" id="IPR036691">
    <property type="entry name" value="Endo/exonu/phosph_ase_sf"/>
</dbReference>
<reference evidence="3" key="1">
    <citation type="submission" date="2010-06" db="EMBL/GenBank/DDBJ databases">
        <authorList>
            <person name="Jiang H."/>
            <person name="Abraham K."/>
            <person name="Ali S."/>
            <person name="Alsbrooks S.L."/>
            <person name="Anim B.N."/>
            <person name="Anosike U.S."/>
            <person name="Attaway T."/>
            <person name="Bandaranaike D.P."/>
            <person name="Battles P.K."/>
            <person name="Bell S.N."/>
            <person name="Bell A.V."/>
            <person name="Beltran B."/>
            <person name="Bickham C."/>
            <person name="Bustamante Y."/>
            <person name="Caleb T."/>
            <person name="Canada A."/>
            <person name="Cardenas V."/>
            <person name="Carter K."/>
            <person name="Chacko J."/>
            <person name="Chandrabose M.N."/>
            <person name="Chavez D."/>
            <person name="Chavez A."/>
            <person name="Chen L."/>
            <person name="Chu H.-S."/>
            <person name="Claassen K.J."/>
            <person name="Cockrell R."/>
            <person name="Collins M."/>
            <person name="Cooper J.A."/>
            <person name="Cree A."/>
            <person name="Curry S.M."/>
            <person name="Da Y."/>
            <person name="Dao M.D."/>
            <person name="Das B."/>
            <person name="Davila M.-L."/>
            <person name="Davy-Carroll L."/>
            <person name="Denson S."/>
            <person name="Dinh H."/>
            <person name="Ebong V.E."/>
            <person name="Edwards J.R."/>
            <person name="Egan A."/>
            <person name="El-Daye J."/>
            <person name="Escobedo L."/>
            <person name="Fernandez S."/>
            <person name="Fernando P.R."/>
            <person name="Flagg N."/>
            <person name="Forbes L.D."/>
            <person name="Fowler R.G."/>
            <person name="Fu Q."/>
            <person name="Gabisi R.A."/>
            <person name="Ganer J."/>
            <person name="Garbino Pronczuk A."/>
            <person name="Garcia R.M."/>
            <person name="Garner T."/>
            <person name="Garrett T.E."/>
            <person name="Gonzalez D.A."/>
            <person name="Hamid H."/>
            <person name="Hawkins E.S."/>
            <person name="Hirani K."/>
            <person name="Hogues M.E."/>
            <person name="Hollins B."/>
            <person name="Hsiao C.-H."/>
            <person name="Jabil R."/>
            <person name="James M.L."/>
            <person name="Jhangiani S.N."/>
            <person name="Johnson B."/>
            <person name="Johnson Q."/>
            <person name="Joshi V."/>
            <person name="Kalu J.B."/>
            <person name="Kam C."/>
            <person name="Kashfia A."/>
            <person name="Keebler J."/>
            <person name="Kisamo H."/>
            <person name="Kovar C.L."/>
            <person name="Lago L.A."/>
            <person name="Lai C.-Y."/>
            <person name="Laidlaw J."/>
            <person name="Lara F."/>
            <person name="Le T.-K."/>
            <person name="Lee S.L."/>
            <person name="Legall F.H."/>
            <person name="Lemon S.J."/>
            <person name="Lewis L.R."/>
            <person name="Li B."/>
            <person name="Liu Y."/>
            <person name="Liu Y.-S."/>
            <person name="Lopez J."/>
            <person name="Lozado R.J."/>
            <person name="Lu J."/>
            <person name="Madu R.C."/>
            <person name="Maheshwari M."/>
            <person name="Maheshwari R."/>
            <person name="Malloy K."/>
            <person name="Martinez E."/>
            <person name="Mathew T."/>
            <person name="Mercado I.C."/>
            <person name="Mercado C."/>
            <person name="Meyer B."/>
            <person name="Montgomery K."/>
            <person name="Morgan M.B."/>
            <person name="Munidasa M."/>
            <person name="Nazareth L.V."/>
            <person name="Nelson J."/>
            <person name="Ng B.M."/>
            <person name="Nguyen N.B."/>
            <person name="Nguyen P.Q."/>
            <person name="Nguyen T."/>
            <person name="Obregon M."/>
            <person name="Okwuonu G.O."/>
            <person name="Onwere C.G."/>
            <person name="Orozco G."/>
            <person name="Parra A."/>
            <person name="Patel S."/>
            <person name="Patil S."/>
            <person name="Perez A."/>
            <person name="Perez Y."/>
            <person name="Pham C."/>
            <person name="Primus E.L."/>
            <person name="Pu L.-L."/>
            <person name="Puazo M."/>
            <person name="Qin X."/>
            <person name="Quiroz J.B."/>
            <person name="Reese J."/>
            <person name="Richards S."/>
            <person name="Rives C.M."/>
            <person name="Robberts R."/>
            <person name="Ruiz S.J."/>
            <person name="Ruiz M.J."/>
            <person name="Santibanez J."/>
            <person name="Schneider B.W."/>
            <person name="Sisson I."/>
            <person name="Smith M."/>
            <person name="Sodergren E."/>
            <person name="Song X.-Z."/>
            <person name="Song B.B."/>
            <person name="Summersgill H."/>
            <person name="Thelus R."/>
            <person name="Thornton R.D."/>
            <person name="Trejos Z.Y."/>
            <person name="Usmani K."/>
            <person name="Vattathil S."/>
            <person name="Villasana D."/>
            <person name="Walker D.L."/>
            <person name="Wang S."/>
            <person name="Wang K."/>
            <person name="White C.S."/>
            <person name="Williams A.C."/>
            <person name="Williamson J."/>
            <person name="Wilson K."/>
            <person name="Woghiren I.O."/>
            <person name="Woodworth J.R."/>
            <person name="Worley K.C."/>
            <person name="Wright R.A."/>
            <person name="Wu W."/>
            <person name="Young L."/>
            <person name="Zhang L."/>
            <person name="Zhang J."/>
            <person name="Zhu Y."/>
            <person name="Muzny D.M."/>
            <person name="Weinstock G."/>
            <person name="Gibbs R.A."/>
        </authorList>
    </citation>
    <scope>NUCLEOTIDE SEQUENCE [LARGE SCALE GENOMIC DNA]</scope>
    <source>
        <strain evidence="3">LSR1</strain>
    </source>
</reference>
<dbReference type="SUPFAM" id="SSF56219">
    <property type="entry name" value="DNase I-like"/>
    <property type="match status" value="1"/>
</dbReference>
<dbReference type="Proteomes" id="UP000007819">
    <property type="component" value="Chromosome A1"/>
</dbReference>
<dbReference type="RefSeq" id="XP_008189355.1">
    <property type="nucleotide sequence ID" value="XM_008191133.1"/>
</dbReference>
<proteinExistence type="predicted"/>
<dbReference type="OrthoDB" id="6776929at2759"/>
<dbReference type="GO" id="GO:0003824">
    <property type="term" value="F:catalytic activity"/>
    <property type="evidence" value="ECO:0007669"/>
    <property type="project" value="InterPro"/>
</dbReference>
<reference evidence="2" key="2">
    <citation type="submission" date="2022-06" db="UniProtKB">
        <authorList>
            <consortium name="EnsemblMetazoa"/>
        </authorList>
    </citation>
    <scope>IDENTIFICATION</scope>
</reference>
<dbReference type="Pfam" id="PF14529">
    <property type="entry name" value="Exo_endo_phos_2"/>
    <property type="match status" value="1"/>
</dbReference>
<dbReference type="PANTHER" id="PTHR36688:SF2">
    <property type="entry name" value="ENDONUCLEASE_EXONUCLEASE_PHOSPHATASE DOMAIN-CONTAINING PROTEIN"/>
    <property type="match status" value="1"/>
</dbReference>
<evidence type="ECO:0000313" key="3">
    <source>
        <dbReference type="Proteomes" id="UP000007819"/>
    </source>
</evidence>
<evidence type="ECO:0000259" key="1">
    <source>
        <dbReference type="Pfam" id="PF14529"/>
    </source>
</evidence>
<organism evidence="2 3">
    <name type="scientific">Acyrthosiphon pisum</name>
    <name type="common">Pea aphid</name>
    <dbReference type="NCBI Taxonomy" id="7029"/>
    <lineage>
        <taxon>Eukaryota</taxon>
        <taxon>Metazoa</taxon>
        <taxon>Ecdysozoa</taxon>
        <taxon>Arthropoda</taxon>
        <taxon>Hexapoda</taxon>
        <taxon>Insecta</taxon>
        <taxon>Pterygota</taxon>
        <taxon>Neoptera</taxon>
        <taxon>Paraneoptera</taxon>
        <taxon>Hemiptera</taxon>
        <taxon>Sternorrhyncha</taxon>
        <taxon>Aphidomorpha</taxon>
        <taxon>Aphidoidea</taxon>
        <taxon>Aphididae</taxon>
        <taxon>Macrosiphini</taxon>
        <taxon>Acyrthosiphon</taxon>
    </lineage>
</organism>
<dbReference type="KEGG" id="api:103311496"/>